<evidence type="ECO:0000259" key="4">
    <source>
        <dbReference type="Pfam" id="PF13511"/>
    </source>
</evidence>
<evidence type="ECO:0000313" key="5">
    <source>
        <dbReference type="EMBL" id="TVO73419.1"/>
    </source>
</evidence>
<proteinExistence type="predicted"/>
<protein>
    <submittedName>
        <fullName evidence="5">DUF4124 domain-containing protein</fullName>
    </submittedName>
</protein>
<reference evidence="5 6" key="1">
    <citation type="submission" date="2019-07" db="EMBL/GenBank/DDBJ databases">
        <title>The pathways for chlorine oxyanion respiration interact through the shared metabolite chlorate.</title>
        <authorList>
            <person name="Barnum T.P."/>
            <person name="Cheng Y."/>
            <person name="Hill K.A."/>
            <person name="Lucas L.N."/>
            <person name="Carlson H.K."/>
            <person name="Coates J.D."/>
        </authorList>
    </citation>
    <scope>NUCLEOTIDE SEQUENCE [LARGE SCALE GENOMIC DNA]</scope>
    <source>
        <strain evidence="5 6">BK-1</strain>
    </source>
</reference>
<dbReference type="EMBL" id="VMNH01000013">
    <property type="protein sequence ID" value="TVO73419.1"/>
    <property type="molecule type" value="Genomic_DNA"/>
</dbReference>
<name>A0A557S7M6_9GAMM</name>
<evidence type="ECO:0000256" key="3">
    <source>
        <dbReference type="SAM" id="SignalP"/>
    </source>
</evidence>
<organism evidence="5 6">
    <name type="scientific">Sedimenticola selenatireducens</name>
    <dbReference type="NCBI Taxonomy" id="191960"/>
    <lineage>
        <taxon>Bacteria</taxon>
        <taxon>Pseudomonadati</taxon>
        <taxon>Pseudomonadota</taxon>
        <taxon>Gammaproteobacteria</taxon>
        <taxon>Chromatiales</taxon>
        <taxon>Sedimenticolaceae</taxon>
        <taxon>Sedimenticola</taxon>
    </lineage>
</organism>
<dbReference type="OrthoDB" id="5771047at2"/>
<comment type="caution">
    <text evidence="5">The sequence shown here is derived from an EMBL/GenBank/DDBJ whole genome shotgun (WGS) entry which is preliminary data.</text>
</comment>
<evidence type="ECO:0000256" key="1">
    <source>
        <dbReference type="SAM" id="Coils"/>
    </source>
</evidence>
<dbReference type="RefSeq" id="WP_144359141.1">
    <property type="nucleotide sequence ID" value="NZ_VMNH01000013.1"/>
</dbReference>
<feature type="region of interest" description="Disordered" evidence="2">
    <location>
        <begin position="133"/>
        <end position="154"/>
    </location>
</feature>
<feature type="chain" id="PRO_5022104521" evidence="3">
    <location>
        <begin position="21"/>
        <end position="154"/>
    </location>
</feature>
<sequence>MNIRIVALSFMVLYVAPAESAVYKCVLDGKTTYSQRPCEGKISEVEIKPPPTLSGSAKSTNDFKEANKELDAAINERRGQRKLRGLKQDLVILRKKRDGEMAKYRSEMRRALTKADVIIIQQHIANRRSEYAEAIKSKEDEIRSASKSIGPAGY</sequence>
<keyword evidence="6" id="KW-1185">Reference proteome</keyword>
<gene>
    <name evidence="5" type="ORF">FHP88_11040</name>
</gene>
<dbReference type="Proteomes" id="UP000316649">
    <property type="component" value="Unassembled WGS sequence"/>
</dbReference>
<feature type="signal peptide" evidence="3">
    <location>
        <begin position="1"/>
        <end position="20"/>
    </location>
</feature>
<dbReference type="AlphaFoldDB" id="A0A557S7M6"/>
<feature type="compositionally biased region" description="Basic and acidic residues" evidence="2">
    <location>
        <begin position="133"/>
        <end position="144"/>
    </location>
</feature>
<evidence type="ECO:0000313" key="6">
    <source>
        <dbReference type="Proteomes" id="UP000316649"/>
    </source>
</evidence>
<keyword evidence="1" id="KW-0175">Coiled coil</keyword>
<dbReference type="InterPro" id="IPR025392">
    <property type="entry name" value="DUF4124"/>
</dbReference>
<feature type="domain" description="DUF4124" evidence="4">
    <location>
        <begin position="11"/>
        <end position="54"/>
    </location>
</feature>
<evidence type="ECO:0000256" key="2">
    <source>
        <dbReference type="SAM" id="MobiDB-lite"/>
    </source>
</evidence>
<accession>A0A557S7M6</accession>
<feature type="coiled-coil region" evidence="1">
    <location>
        <begin position="56"/>
        <end position="83"/>
    </location>
</feature>
<keyword evidence="3" id="KW-0732">Signal</keyword>
<dbReference type="Pfam" id="PF13511">
    <property type="entry name" value="DUF4124"/>
    <property type="match status" value="1"/>
</dbReference>